<sequence>MHSALAIVCFTCIGILNIGNGGASPKILIDVGRVQRFWNDLKTMNKNDEQFKKVDRYD</sequence>
<comment type="caution">
    <text evidence="1">The sequence shown here is derived from an EMBL/GenBank/DDBJ whole genome shotgun (WGS) entry which is preliminary data.</text>
</comment>
<dbReference type="EMBL" id="JAUOEM010000003">
    <property type="protein sequence ID" value="MDO5987759.1"/>
    <property type="molecule type" value="Genomic_DNA"/>
</dbReference>
<evidence type="ECO:0000313" key="2">
    <source>
        <dbReference type="Proteomes" id="UP001176891"/>
    </source>
</evidence>
<accession>A0ABT8X2E0</accession>
<proteinExistence type="predicted"/>
<evidence type="ECO:0000313" key="1">
    <source>
        <dbReference type="EMBL" id="MDO5987759.1"/>
    </source>
</evidence>
<protein>
    <submittedName>
        <fullName evidence="1">Uncharacterized protein</fullName>
    </submittedName>
</protein>
<dbReference type="RefSeq" id="WP_303282330.1">
    <property type="nucleotide sequence ID" value="NZ_BAABCZ010000011.1"/>
</dbReference>
<reference evidence="1" key="1">
    <citation type="submission" date="2023-07" db="EMBL/GenBank/DDBJ databases">
        <title>Two novel species in the genus Flavivirga.</title>
        <authorList>
            <person name="Kwon K."/>
        </authorList>
    </citation>
    <scope>NUCLEOTIDE SEQUENCE</scope>
    <source>
        <strain evidence="1">KACC 14157</strain>
    </source>
</reference>
<name>A0ABT8X2E0_9FLAO</name>
<dbReference type="Proteomes" id="UP001176891">
    <property type="component" value="Unassembled WGS sequence"/>
</dbReference>
<organism evidence="1 2">
    <name type="scientific">Flavivirga amylovorans</name>
    <dbReference type="NCBI Taxonomy" id="870486"/>
    <lineage>
        <taxon>Bacteria</taxon>
        <taxon>Pseudomonadati</taxon>
        <taxon>Bacteroidota</taxon>
        <taxon>Flavobacteriia</taxon>
        <taxon>Flavobacteriales</taxon>
        <taxon>Flavobacteriaceae</taxon>
        <taxon>Flavivirga</taxon>
    </lineage>
</organism>
<gene>
    <name evidence="1" type="ORF">Q4Q39_10145</name>
</gene>
<keyword evidence="2" id="KW-1185">Reference proteome</keyword>